<gene>
    <name evidence="2" type="ORF">SAMN05421825_2925</name>
</gene>
<keyword evidence="2" id="KW-0560">Oxidoreductase</keyword>
<dbReference type="Pfam" id="PF00903">
    <property type="entry name" value="Glyoxalase"/>
    <property type="match status" value="1"/>
</dbReference>
<proteinExistence type="predicted"/>
<dbReference type="InterPro" id="IPR004360">
    <property type="entry name" value="Glyas_Fos-R_dOase_dom"/>
</dbReference>
<dbReference type="OrthoDB" id="1177764at2"/>
<accession>A0A1G7SCQ2</accession>
<dbReference type="Gene3D" id="3.10.180.10">
    <property type="entry name" value="2,3-Dihydroxybiphenyl 1,2-Dioxygenase, domain 1"/>
    <property type="match status" value="1"/>
</dbReference>
<evidence type="ECO:0000259" key="1">
    <source>
        <dbReference type="PROSITE" id="PS51819"/>
    </source>
</evidence>
<dbReference type="InterPro" id="IPR029068">
    <property type="entry name" value="Glyas_Bleomycin-R_OHBP_Dase"/>
</dbReference>
<dbReference type="Proteomes" id="UP000199203">
    <property type="component" value="Unassembled WGS sequence"/>
</dbReference>
<evidence type="ECO:0000313" key="2">
    <source>
        <dbReference type="EMBL" id="SDG20219.1"/>
    </source>
</evidence>
<dbReference type="PROSITE" id="PS51819">
    <property type="entry name" value="VOC"/>
    <property type="match status" value="1"/>
</dbReference>
<sequence>MSSNKIIKPKLHHVNFNTNKLQEMIDWYALVLGMKANFQSSAAAFLSNDESNHRIAMINTPQLDDDPNRYQHISFQHHAYEYDSLNDLLDTYFRLKEHGIVPLFNLDHGLTTSMYYVDPDRHMVELQIDNHEDWAASTIFLQTSEDFRANPIGVEFVPEEMKADLDSGLSLKEIHKKSYAGAYKPETPFDFSHLTTAL</sequence>
<keyword evidence="3" id="KW-1185">Reference proteome</keyword>
<dbReference type="GO" id="GO:0051213">
    <property type="term" value="F:dioxygenase activity"/>
    <property type="evidence" value="ECO:0007669"/>
    <property type="project" value="UniProtKB-KW"/>
</dbReference>
<feature type="domain" description="VOC" evidence="1">
    <location>
        <begin position="10"/>
        <end position="129"/>
    </location>
</feature>
<protein>
    <submittedName>
        <fullName evidence="2">Glyoxalase/Bleomycin resistance protein/Dioxygenase superfamily protein</fullName>
    </submittedName>
</protein>
<dbReference type="STRING" id="454006.SAMN05421825_2925"/>
<name>A0A1G7SCQ2_9FLAO</name>
<dbReference type="EMBL" id="FNBH01000003">
    <property type="protein sequence ID" value="SDG20219.1"/>
    <property type="molecule type" value="Genomic_DNA"/>
</dbReference>
<evidence type="ECO:0000313" key="3">
    <source>
        <dbReference type="Proteomes" id="UP000199203"/>
    </source>
</evidence>
<dbReference type="InterPro" id="IPR037523">
    <property type="entry name" value="VOC_core"/>
</dbReference>
<dbReference type="RefSeq" id="WP_089874137.1">
    <property type="nucleotide sequence ID" value="NZ_FNBH01000003.1"/>
</dbReference>
<keyword evidence="2" id="KW-0223">Dioxygenase</keyword>
<dbReference type="SUPFAM" id="SSF54593">
    <property type="entry name" value="Glyoxalase/Bleomycin resistance protein/Dihydroxybiphenyl dioxygenase"/>
    <property type="match status" value="1"/>
</dbReference>
<organism evidence="2 3">
    <name type="scientific">Epilithonimonas hungarica</name>
    <dbReference type="NCBI Taxonomy" id="454006"/>
    <lineage>
        <taxon>Bacteria</taxon>
        <taxon>Pseudomonadati</taxon>
        <taxon>Bacteroidota</taxon>
        <taxon>Flavobacteriia</taxon>
        <taxon>Flavobacteriales</taxon>
        <taxon>Weeksellaceae</taxon>
        <taxon>Chryseobacterium group</taxon>
        <taxon>Epilithonimonas</taxon>
    </lineage>
</organism>
<reference evidence="3" key="1">
    <citation type="submission" date="2016-10" db="EMBL/GenBank/DDBJ databases">
        <authorList>
            <person name="Varghese N."/>
            <person name="Submissions S."/>
        </authorList>
    </citation>
    <scope>NUCLEOTIDE SEQUENCE [LARGE SCALE GENOMIC DNA]</scope>
    <source>
        <strain evidence="3">DSM 19684</strain>
    </source>
</reference>
<dbReference type="AlphaFoldDB" id="A0A1G7SCQ2"/>